<proteinExistence type="predicted"/>
<evidence type="ECO:0000259" key="1">
    <source>
        <dbReference type="Pfam" id="PF11160"/>
    </source>
</evidence>
<name>A0ABR9YX88_9PROT</name>
<gene>
    <name evidence="2" type="ORF">HKD19_09665</name>
</gene>
<reference evidence="2 3" key="2">
    <citation type="submission" date="2020-11" db="EMBL/GenBank/DDBJ databases">
        <title>Description of novel Gluconobacter species.</title>
        <authorList>
            <person name="Cleenwerck I."/>
            <person name="Cnockaert M."/>
            <person name="Borremans W."/>
            <person name="Wieme A.D."/>
            <person name="De Vuyst L."/>
            <person name="Vandamme P."/>
        </authorList>
    </citation>
    <scope>NUCLEOTIDE SEQUENCE [LARGE SCALE GENOMIC DNA]</scope>
    <source>
        <strain evidence="2 3">LMG 1745</strain>
    </source>
</reference>
<organism evidence="2 3">
    <name type="scientific">Gluconobacter cadivus</name>
    <dbReference type="NCBI Taxonomy" id="2728101"/>
    <lineage>
        <taxon>Bacteria</taxon>
        <taxon>Pseudomonadati</taxon>
        <taxon>Pseudomonadota</taxon>
        <taxon>Alphaproteobacteria</taxon>
        <taxon>Acetobacterales</taxon>
        <taxon>Acetobacteraceae</taxon>
        <taxon>Gluconobacter</taxon>
    </lineage>
</organism>
<dbReference type="InterPro" id="IPR021331">
    <property type="entry name" value="Hva1_TUDOR"/>
</dbReference>
<dbReference type="Proteomes" id="UP000662701">
    <property type="component" value="Unassembled WGS sequence"/>
</dbReference>
<sequence length="80" mass="8832">MQSQVFEIGDIVSWNSEAGYVSGRIRAVHSAHFLVNGYEHHATSEQPQYEIESLKTGHIAFHKGTALSLVIKRAGVVPRS</sequence>
<evidence type="ECO:0000313" key="3">
    <source>
        <dbReference type="Proteomes" id="UP000662701"/>
    </source>
</evidence>
<reference evidence="3" key="1">
    <citation type="submission" date="2020-04" db="EMBL/GenBank/DDBJ databases">
        <title>Description of novel Gluconacetobacter.</title>
        <authorList>
            <person name="Sombolestani A."/>
        </authorList>
    </citation>
    <scope>NUCLEOTIDE SEQUENCE [LARGE SCALE GENOMIC DNA]</scope>
    <source>
        <strain evidence="3">LMG 1745</strain>
    </source>
</reference>
<feature type="domain" description="Hypervirulence associated protein TUDOR" evidence="1">
    <location>
        <begin position="9"/>
        <end position="67"/>
    </location>
</feature>
<comment type="caution">
    <text evidence="2">The sequence shown here is derived from an EMBL/GenBank/DDBJ whole genome shotgun (WGS) entry which is preliminary data.</text>
</comment>
<keyword evidence="3" id="KW-1185">Reference proteome</keyword>
<evidence type="ECO:0000313" key="2">
    <source>
        <dbReference type="EMBL" id="MBF0888813.1"/>
    </source>
</evidence>
<protein>
    <submittedName>
        <fullName evidence="2">DUF2945 domain-containing protein</fullName>
    </submittedName>
</protein>
<dbReference type="RefSeq" id="WP_194262634.1">
    <property type="nucleotide sequence ID" value="NZ_JABCQH010000007.1"/>
</dbReference>
<dbReference type="EMBL" id="JABCQH010000007">
    <property type="protein sequence ID" value="MBF0888813.1"/>
    <property type="molecule type" value="Genomic_DNA"/>
</dbReference>
<accession>A0ABR9YX88</accession>
<dbReference type="Pfam" id="PF11160">
    <property type="entry name" value="Hva1_TUDOR"/>
    <property type="match status" value="1"/>
</dbReference>